<dbReference type="InterPro" id="IPR041440">
    <property type="entry name" value="HypF_C"/>
</dbReference>
<dbReference type="Gene3D" id="3.90.870.50">
    <property type="match status" value="1"/>
</dbReference>
<feature type="domain" description="Acylphosphatase-like" evidence="10">
    <location>
        <begin position="17"/>
        <end position="105"/>
    </location>
</feature>
<comment type="caution">
    <text evidence="12">The sequence shown here is derived from an EMBL/GenBank/DDBJ whole genome shotgun (WGS) entry which is preliminary data.</text>
</comment>
<keyword evidence="6" id="KW-0862">Zinc</keyword>
<keyword evidence="13" id="KW-1185">Reference proteome</keyword>
<dbReference type="SUPFAM" id="SSF55821">
    <property type="entry name" value="YrdC/RibB"/>
    <property type="match status" value="1"/>
</dbReference>
<comment type="function">
    <text evidence="8">Involved in the maturation of [NiFe] hydrogenases. Along with HypE, it catalyzes the synthesis of the CN ligands of the active site iron of [NiFe]-hydrogenases. HypF functions as a carbamoyl transferase using carbamoylphosphate as a substrate and transferring the carboxamido moiety in an ATP-dependent reaction to the thiolate of the C-terminal cysteine of HypE yielding a protein-S-carboxamide.</text>
</comment>
<dbReference type="NCBIfam" id="TIGR00143">
    <property type="entry name" value="hypF"/>
    <property type="match status" value="1"/>
</dbReference>
<evidence type="ECO:0000256" key="3">
    <source>
        <dbReference type="ARBA" id="ARBA00022598"/>
    </source>
</evidence>
<accession>A0ABS1CD33</accession>
<comment type="pathway">
    <text evidence="1 8">Protein modification; [NiFe] hydrogenase maturation.</text>
</comment>
<evidence type="ECO:0000256" key="1">
    <source>
        <dbReference type="ARBA" id="ARBA00004711"/>
    </source>
</evidence>
<evidence type="ECO:0000256" key="9">
    <source>
        <dbReference type="PROSITE-ProRule" id="PRU00520"/>
    </source>
</evidence>
<feature type="active site" evidence="9">
    <location>
        <position position="50"/>
    </location>
</feature>
<dbReference type="EMBL" id="NRRV01000005">
    <property type="protein sequence ID" value="MBK1629813.1"/>
    <property type="molecule type" value="Genomic_DNA"/>
</dbReference>
<comment type="catalytic activity">
    <reaction evidence="9">
        <text>an acyl phosphate + H2O = a carboxylate + phosphate + H(+)</text>
        <dbReference type="Rhea" id="RHEA:14965"/>
        <dbReference type="ChEBI" id="CHEBI:15377"/>
        <dbReference type="ChEBI" id="CHEBI:15378"/>
        <dbReference type="ChEBI" id="CHEBI:29067"/>
        <dbReference type="ChEBI" id="CHEBI:43474"/>
        <dbReference type="ChEBI" id="CHEBI:59918"/>
        <dbReference type="EC" id="3.6.1.7"/>
    </reaction>
</comment>
<comment type="catalytic activity">
    <reaction evidence="7 8">
        <text>C-terminal L-cysteinyl-[HypE protein] + carbamoyl phosphate + ATP + H2O = C-terminal S-carboxamide-L-cysteinyl-[HypE protein] + AMP + phosphate + diphosphate + H(+)</text>
        <dbReference type="Rhea" id="RHEA:55636"/>
        <dbReference type="Rhea" id="RHEA-COMP:14247"/>
        <dbReference type="Rhea" id="RHEA-COMP:14392"/>
        <dbReference type="ChEBI" id="CHEBI:15377"/>
        <dbReference type="ChEBI" id="CHEBI:15378"/>
        <dbReference type="ChEBI" id="CHEBI:30616"/>
        <dbReference type="ChEBI" id="CHEBI:33019"/>
        <dbReference type="ChEBI" id="CHEBI:43474"/>
        <dbReference type="ChEBI" id="CHEBI:58228"/>
        <dbReference type="ChEBI" id="CHEBI:76913"/>
        <dbReference type="ChEBI" id="CHEBI:139126"/>
        <dbReference type="ChEBI" id="CHEBI:456215"/>
    </reaction>
</comment>
<dbReference type="SUPFAM" id="SSF54975">
    <property type="entry name" value="Acylphosphatase/BLUF domain-like"/>
    <property type="match status" value="1"/>
</dbReference>
<dbReference type="Gene3D" id="3.30.420.40">
    <property type="match status" value="1"/>
</dbReference>
<dbReference type="EC" id="6.2.-.-" evidence="8"/>
<dbReference type="Gene3D" id="3.30.420.360">
    <property type="match status" value="1"/>
</dbReference>
<organism evidence="12 13">
    <name type="scientific">Thiohalocapsa halophila</name>
    <dbReference type="NCBI Taxonomy" id="69359"/>
    <lineage>
        <taxon>Bacteria</taxon>
        <taxon>Pseudomonadati</taxon>
        <taxon>Pseudomonadota</taxon>
        <taxon>Gammaproteobacteria</taxon>
        <taxon>Chromatiales</taxon>
        <taxon>Chromatiaceae</taxon>
        <taxon>Thiohalocapsa</taxon>
    </lineage>
</organism>
<dbReference type="Proteomes" id="UP000748752">
    <property type="component" value="Unassembled WGS sequence"/>
</dbReference>
<dbReference type="PROSITE" id="PS51163">
    <property type="entry name" value="YRDC"/>
    <property type="match status" value="1"/>
</dbReference>
<dbReference type="Pfam" id="PF22521">
    <property type="entry name" value="HypF_C_2"/>
    <property type="match status" value="1"/>
</dbReference>
<keyword evidence="4" id="KW-0479">Metal-binding</keyword>
<evidence type="ECO:0000256" key="7">
    <source>
        <dbReference type="ARBA" id="ARBA00048220"/>
    </source>
</evidence>
<sequence>MAKTPAPQGESASDDAGALIRVRGLVQGVGFRPTVWRLARALGLAGSVRNDGDGVLIRAAGSAPAIDALCRRLRAEQPPLARIDSIERSVWGGAGAVGADFVIEHSAATGVHTGVVPDAATCPACRAEIADPADRRHRYPFTNCTHCGPRLSIVRAIPYDRANTSMAVFPMCPACQREYEDPADRRFHAQPNACPVCGPRVWLEDAAGNALDPTAAGAADALAAASAMLAAGRILAIKGIGGFHLACDAANAEAVAELRRRKGRYAKPFALMARDLDVIAGYAELEPGSAELLAQPAAPIVLLPARAPAGLAPGVAPTQTTLGFMLPYSPLHHLLLADWDRPVVMTSGNRSDEPQCIDNADARRRLGGIADVLVLHDRDIVNRVDDSVARIMDGAPRLLRRARGFAPAPLTLPKAMAALPPVLAMGGELKNTLCLLQDGQAVLSQHLGDLHDAATAREFEHTIELYRRLYEHKPAAVAVDAHPSYHASRVGRGLGAELGVPVLELQHHRAHIAAVLADNQWPADGPPVLGVALDGSGYGDDGSVWGGEWLVGGYTNLLRVAHLRQVPLPGGSKAILEPWRMLFAHLDAAFGWDTFVLEHADLPLAQDLAARPVGLLRRMLAGDINAPLTSSCGRLFDAVAAAVGICTDAIAYEGQAAIELETHCGPLEEATGYPFAFTDQAGARVLDPAPMWRALCDDLAAGADARQVATRFHGGLADALTELSVELAAAHGVATVALSGGVLQNRTLFEALCARLRAAGLDVLTHHRVPSNDGGLALGQAVAAALLMH</sequence>
<gene>
    <name evidence="12" type="primary">hypF</name>
    <name evidence="12" type="ORF">CKO31_03455</name>
</gene>
<name>A0ABS1CD33_9GAMM</name>
<feature type="domain" description="YrdC-like" evidence="11">
    <location>
        <begin position="219"/>
        <end position="404"/>
    </location>
</feature>
<feature type="active site" evidence="9">
    <location>
        <position position="32"/>
    </location>
</feature>
<reference evidence="12 13" key="1">
    <citation type="journal article" date="2020" name="Microorganisms">
        <title>Osmotic Adaptation and Compatible Solute Biosynthesis of Phototrophic Bacteria as Revealed from Genome Analyses.</title>
        <authorList>
            <person name="Imhoff J.F."/>
            <person name="Rahn T."/>
            <person name="Kunzel S."/>
            <person name="Keller A."/>
            <person name="Neulinger S.C."/>
        </authorList>
    </citation>
    <scope>NUCLEOTIDE SEQUENCE [LARGE SCALE GENOMIC DNA]</scope>
    <source>
        <strain evidence="12 13">DSM 6210</strain>
    </source>
</reference>
<dbReference type="Pfam" id="PF07503">
    <property type="entry name" value="zf-HYPF"/>
    <property type="match status" value="2"/>
</dbReference>
<keyword evidence="5" id="KW-0863">Zinc-finger</keyword>
<dbReference type="InterPro" id="IPR017968">
    <property type="entry name" value="Acylphosphatase_CS"/>
</dbReference>
<dbReference type="InterPro" id="IPR011125">
    <property type="entry name" value="Znf_HypF"/>
</dbReference>
<evidence type="ECO:0000256" key="2">
    <source>
        <dbReference type="ARBA" id="ARBA00008097"/>
    </source>
</evidence>
<dbReference type="Pfam" id="PF17788">
    <property type="entry name" value="HypF_C"/>
    <property type="match status" value="1"/>
</dbReference>
<evidence type="ECO:0000256" key="5">
    <source>
        <dbReference type="ARBA" id="ARBA00022771"/>
    </source>
</evidence>
<dbReference type="PANTHER" id="PTHR42959">
    <property type="entry name" value="CARBAMOYLTRANSFERASE"/>
    <property type="match status" value="1"/>
</dbReference>
<dbReference type="InterPro" id="IPR051060">
    <property type="entry name" value="Carbamoyltrans_HypF-like"/>
</dbReference>
<dbReference type="PIRSF" id="PIRSF006256">
    <property type="entry name" value="CMPcnvr_hdrg_mat"/>
    <property type="match status" value="1"/>
</dbReference>
<dbReference type="InterPro" id="IPR004421">
    <property type="entry name" value="Carbamoyltransferase_HypF"/>
</dbReference>
<protein>
    <recommendedName>
        <fullName evidence="8">Carbamoyltransferase HypF</fullName>
        <ecNumber evidence="8">6.2.-.-</ecNumber>
    </recommendedName>
</protein>
<keyword evidence="9" id="KW-0378">Hydrolase</keyword>
<evidence type="ECO:0000256" key="4">
    <source>
        <dbReference type="ARBA" id="ARBA00022723"/>
    </source>
</evidence>
<dbReference type="InterPro" id="IPR017860">
    <property type="entry name" value="Peptidase_M22_CS"/>
</dbReference>
<dbReference type="PANTHER" id="PTHR42959:SF1">
    <property type="entry name" value="CARBAMOYLTRANSFERASE HYPF"/>
    <property type="match status" value="1"/>
</dbReference>
<proteinExistence type="inferred from homology"/>
<keyword evidence="3" id="KW-0436">Ligase</keyword>
<dbReference type="InterPro" id="IPR006070">
    <property type="entry name" value="Sua5-like_dom"/>
</dbReference>
<dbReference type="Gene3D" id="3.30.110.120">
    <property type="match status" value="1"/>
</dbReference>
<evidence type="ECO:0000313" key="12">
    <source>
        <dbReference type="EMBL" id="MBK1629813.1"/>
    </source>
</evidence>
<dbReference type="RefSeq" id="WP_200234118.1">
    <property type="nucleotide sequence ID" value="NZ_NRRV01000005.1"/>
</dbReference>
<evidence type="ECO:0000259" key="10">
    <source>
        <dbReference type="PROSITE" id="PS51160"/>
    </source>
</evidence>
<dbReference type="InterPro" id="IPR036046">
    <property type="entry name" value="Acylphosphatase-like_dom_sf"/>
</dbReference>
<evidence type="ECO:0000256" key="6">
    <source>
        <dbReference type="ARBA" id="ARBA00022833"/>
    </source>
</evidence>
<dbReference type="Pfam" id="PF00708">
    <property type="entry name" value="Acylphosphatase"/>
    <property type="match status" value="1"/>
</dbReference>
<evidence type="ECO:0000259" key="11">
    <source>
        <dbReference type="PROSITE" id="PS51163"/>
    </source>
</evidence>
<dbReference type="PROSITE" id="PS01016">
    <property type="entry name" value="GLYCOPROTEASE"/>
    <property type="match status" value="1"/>
</dbReference>
<evidence type="ECO:0000256" key="8">
    <source>
        <dbReference type="PIRNR" id="PIRNR006256"/>
    </source>
</evidence>
<dbReference type="InterPro" id="IPR001792">
    <property type="entry name" value="Acylphosphatase-like_dom"/>
</dbReference>
<evidence type="ECO:0000313" key="13">
    <source>
        <dbReference type="Proteomes" id="UP000748752"/>
    </source>
</evidence>
<dbReference type="InterPro" id="IPR055128">
    <property type="entry name" value="HypF_C_2"/>
</dbReference>
<dbReference type="PROSITE" id="PS00150">
    <property type="entry name" value="ACYLPHOSPHATASE_1"/>
    <property type="match status" value="1"/>
</dbReference>
<dbReference type="Pfam" id="PF01300">
    <property type="entry name" value="Sua5_yciO_yrdC"/>
    <property type="match status" value="1"/>
</dbReference>
<dbReference type="InterPro" id="IPR017945">
    <property type="entry name" value="DHBP_synth_RibB-like_a/b_dom"/>
</dbReference>
<comment type="similarity">
    <text evidence="2 8">Belongs to the carbamoyltransferase HypF family.</text>
</comment>
<dbReference type="PROSITE" id="PS51160">
    <property type="entry name" value="ACYLPHOSPHATASE_3"/>
    <property type="match status" value="1"/>
</dbReference>